<comment type="caution">
    <text evidence="7">The sequence shown here is derived from an EMBL/GenBank/DDBJ whole genome shotgun (WGS) entry which is preliminary data.</text>
</comment>
<dbReference type="Proteomes" id="UP001165065">
    <property type="component" value="Unassembled WGS sequence"/>
</dbReference>
<feature type="domain" description="RING-type" evidence="6">
    <location>
        <begin position="221"/>
        <end position="258"/>
    </location>
</feature>
<evidence type="ECO:0000313" key="8">
    <source>
        <dbReference type="Proteomes" id="UP001165065"/>
    </source>
</evidence>
<evidence type="ECO:0000256" key="3">
    <source>
        <dbReference type="ARBA" id="ARBA00022833"/>
    </source>
</evidence>
<dbReference type="PROSITE" id="PS50089">
    <property type="entry name" value="ZF_RING_2"/>
    <property type="match status" value="1"/>
</dbReference>
<dbReference type="GO" id="GO:0008270">
    <property type="term" value="F:zinc ion binding"/>
    <property type="evidence" value="ECO:0007669"/>
    <property type="project" value="UniProtKB-KW"/>
</dbReference>
<evidence type="ECO:0000256" key="4">
    <source>
        <dbReference type="PROSITE-ProRule" id="PRU00175"/>
    </source>
</evidence>
<dbReference type="PANTHER" id="PTHR42647:SF72">
    <property type="entry name" value="EF-HAND CALCIUM-BINDING DOMAIN-CONTAINING PROTEIN 4A"/>
    <property type="match status" value="1"/>
</dbReference>
<protein>
    <recommendedName>
        <fullName evidence="6">RING-type domain-containing protein</fullName>
    </recommendedName>
</protein>
<accession>A0A9W7LA33</accession>
<dbReference type="AlphaFoldDB" id="A0A9W7LA33"/>
<gene>
    <name evidence="7" type="ORF">TrCOL_g12435</name>
</gene>
<reference evidence="8" key="1">
    <citation type="journal article" date="2023" name="Commun. Biol.">
        <title>Genome analysis of Parmales, the sister group of diatoms, reveals the evolutionary specialization of diatoms from phago-mixotrophs to photoautotrophs.</title>
        <authorList>
            <person name="Ban H."/>
            <person name="Sato S."/>
            <person name="Yoshikawa S."/>
            <person name="Yamada K."/>
            <person name="Nakamura Y."/>
            <person name="Ichinomiya M."/>
            <person name="Sato N."/>
            <person name="Blanc-Mathieu R."/>
            <person name="Endo H."/>
            <person name="Kuwata A."/>
            <person name="Ogata H."/>
        </authorList>
    </citation>
    <scope>NUCLEOTIDE SEQUENCE [LARGE SCALE GENOMIC DNA]</scope>
</reference>
<proteinExistence type="predicted"/>
<sequence>MRKVKSGQGGLRRVIVKAEGMRREVEEAKRRFGTVGARLNQIEAVRTSLERRNMELEARLGSQRESIARLGRFQRNAEFAEGKIEMMRNVIQAKDREKEGLEGEISALSAELEEWKARERRVRRRVRDLEGEEGKEGGEEEEQGRGRGRGRGRQGEGDELFNDDGRVNTTAVAAATSEARLKEIEANLDYSLGVVRRRREEVIRSMASTAGGGSGAAQKLCCVCMEVERQVLLMPCRHLCVCRGCSEDERLRDCPICRSEVLERMVVYS</sequence>
<dbReference type="SMART" id="SM00184">
    <property type="entry name" value="RING"/>
    <property type="match status" value="1"/>
</dbReference>
<feature type="compositionally biased region" description="Basic and acidic residues" evidence="5">
    <location>
        <begin position="127"/>
        <end position="137"/>
    </location>
</feature>
<keyword evidence="2 4" id="KW-0863">Zinc-finger</keyword>
<keyword evidence="1" id="KW-0479">Metal-binding</keyword>
<evidence type="ECO:0000259" key="6">
    <source>
        <dbReference type="PROSITE" id="PS50089"/>
    </source>
</evidence>
<evidence type="ECO:0000256" key="5">
    <source>
        <dbReference type="SAM" id="MobiDB-lite"/>
    </source>
</evidence>
<dbReference type="InterPro" id="IPR013083">
    <property type="entry name" value="Znf_RING/FYVE/PHD"/>
</dbReference>
<dbReference type="Gene3D" id="3.30.40.10">
    <property type="entry name" value="Zinc/RING finger domain, C3HC4 (zinc finger)"/>
    <property type="match status" value="1"/>
</dbReference>
<dbReference type="PANTHER" id="PTHR42647">
    <property type="entry name" value="SBP (S-RIBONUCLEASE BINDING PROTEIN) FAMILY PROTEIN"/>
    <property type="match status" value="1"/>
</dbReference>
<feature type="region of interest" description="Disordered" evidence="5">
    <location>
        <begin position="127"/>
        <end position="168"/>
    </location>
</feature>
<dbReference type="SUPFAM" id="SSF57850">
    <property type="entry name" value="RING/U-box"/>
    <property type="match status" value="1"/>
</dbReference>
<organism evidence="7 8">
    <name type="scientific">Triparma columacea</name>
    <dbReference type="NCBI Taxonomy" id="722753"/>
    <lineage>
        <taxon>Eukaryota</taxon>
        <taxon>Sar</taxon>
        <taxon>Stramenopiles</taxon>
        <taxon>Ochrophyta</taxon>
        <taxon>Bolidophyceae</taxon>
        <taxon>Parmales</taxon>
        <taxon>Triparmaceae</taxon>
        <taxon>Triparma</taxon>
    </lineage>
</organism>
<dbReference type="EMBL" id="BRYA01000142">
    <property type="protein sequence ID" value="GMI41091.1"/>
    <property type="molecule type" value="Genomic_DNA"/>
</dbReference>
<dbReference type="OrthoDB" id="1711136at2759"/>
<dbReference type="InterPro" id="IPR001841">
    <property type="entry name" value="Znf_RING"/>
</dbReference>
<dbReference type="Pfam" id="PF13920">
    <property type="entry name" value="zf-C3HC4_3"/>
    <property type="match status" value="1"/>
</dbReference>
<dbReference type="GO" id="GO:0004842">
    <property type="term" value="F:ubiquitin-protein transferase activity"/>
    <property type="evidence" value="ECO:0007669"/>
    <property type="project" value="TreeGrafter"/>
</dbReference>
<keyword evidence="8" id="KW-1185">Reference proteome</keyword>
<evidence type="ECO:0000256" key="1">
    <source>
        <dbReference type="ARBA" id="ARBA00022723"/>
    </source>
</evidence>
<evidence type="ECO:0000313" key="7">
    <source>
        <dbReference type="EMBL" id="GMI41091.1"/>
    </source>
</evidence>
<name>A0A9W7LA33_9STRA</name>
<evidence type="ECO:0000256" key="2">
    <source>
        <dbReference type="ARBA" id="ARBA00022771"/>
    </source>
</evidence>
<keyword evidence="3" id="KW-0862">Zinc</keyword>